<protein>
    <recommendedName>
        <fullName evidence="3">DUF4321 domain-containing protein</fullName>
    </recommendedName>
</protein>
<sequence>MRVVLIIIGVILGCVLGVFVSVAFDIVLSVLSLPTPRELLGNPNQKSLINWVIILLPGAFQISGCIAGGLVAARLTKRKHGGKTGDELKAEGK</sequence>
<keyword evidence="1" id="KW-0472">Membrane</keyword>
<organism evidence="2">
    <name type="scientific">marine metagenome</name>
    <dbReference type="NCBI Taxonomy" id="408172"/>
    <lineage>
        <taxon>unclassified sequences</taxon>
        <taxon>metagenomes</taxon>
        <taxon>ecological metagenomes</taxon>
    </lineage>
</organism>
<feature type="transmembrane region" description="Helical" evidence="1">
    <location>
        <begin position="5"/>
        <end position="28"/>
    </location>
</feature>
<proteinExistence type="predicted"/>
<accession>A0A382TVM5</accession>
<dbReference type="AlphaFoldDB" id="A0A382TVM5"/>
<reference evidence="2" key="1">
    <citation type="submission" date="2018-05" db="EMBL/GenBank/DDBJ databases">
        <authorList>
            <person name="Lanie J.A."/>
            <person name="Ng W.-L."/>
            <person name="Kazmierczak K.M."/>
            <person name="Andrzejewski T.M."/>
            <person name="Davidsen T.M."/>
            <person name="Wayne K.J."/>
            <person name="Tettelin H."/>
            <person name="Glass J.I."/>
            <person name="Rusch D."/>
            <person name="Podicherti R."/>
            <person name="Tsui H.-C.T."/>
            <person name="Winkler M.E."/>
        </authorList>
    </citation>
    <scope>NUCLEOTIDE SEQUENCE</scope>
</reference>
<keyword evidence="1" id="KW-0812">Transmembrane</keyword>
<name>A0A382TVM5_9ZZZZ</name>
<gene>
    <name evidence="2" type="ORF">METZ01_LOCUS378626</name>
</gene>
<evidence type="ECO:0000313" key="2">
    <source>
        <dbReference type="EMBL" id="SVD25772.1"/>
    </source>
</evidence>
<evidence type="ECO:0008006" key="3">
    <source>
        <dbReference type="Google" id="ProtNLM"/>
    </source>
</evidence>
<dbReference type="EMBL" id="UINC01139309">
    <property type="protein sequence ID" value="SVD25772.1"/>
    <property type="molecule type" value="Genomic_DNA"/>
</dbReference>
<keyword evidence="1" id="KW-1133">Transmembrane helix</keyword>
<feature type="transmembrane region" description="Helical" evidence="1">
    <location>
        <begin position="48"/>
        <end position="73"/>
    </location>
</feature>
<evidence type="ECO:0000256" key="1">
    <source>
        <dbReference type="SAM" id="Phobius"/>
    </source>
</evidence>